<keyword evidence="3" id="KW-1185">Reference proteome</keyword>
<comment type="caution">
    <text evidence="2">The sequence shown here is derived from an EMBL/GenBank/DDBJ whole genome shotgun (WGS) entry which is preliminary data.</text>
</comment>
<evidence type="ECO:0008006" key="4">
    <source>
        <dbReference type="Google" id="ProtNLM"/>
    </source>
</evidence>
<gene>
    <name evidence="2" type="ORF">HDF16_003263</name>
</gene>
<evidence type="ECO:0000313" key="2">
    <source>
        <dbReference type="EMBL" id="MBB5058549.1"/>
    </source>
</evidence>
<dbReference type="AlphaFoldDB" id="A0A7W8E4S4"/>
<feature type="chain" id="PRO_5031221866" description="Lipoprotein" evidence="1">
    <location>
        <begin position="22"/>
        <end position="101"/>
    </location>
</feature>
<dbReference type="PROSITE" id="PS51257">
    <property type="entry name" value="PROKAR_LIPOPROTEIN"/>
    <property type="match status" value="1"/>
</dbReference>
<dbReference type="RefSeq" id="WP_184218304.1">
    <property type="nucleotide sequence ID" value="NZ_JACHIP010000004.1"/>
</dbReference>
<evidence type="ECO:0000313" key="3">
    <source>
        <dbReference type="Proteomes" id="UP000540989"/>
    </source>
</evidence>
<keyword evidence="1" id="KW-0732">Signal</keyword>
<sequence length="101" mass="10639">MTLLKPVVLSIFLLASCNKQRAFNVTVAHGYTGTVSLTCASSADADTQAQVGDKGEGSVACPTRSSDLHVYRDGKEVAPHDVTWVTTGDNIVSAVKFSVQP</sequence>
<reference evidence="2 3" key="1">
    <citation type="submission" date="2020-08" db="EMBL/GenBank/DDBJ databases">
        <title>Genomic Encyclopedia of Type Strains, Phase IV (KMG-V): Genome sequencing to study the core and pangenomes of soil and plant-associated prokaryotes.</title>
        <authorList>
            <person name="Whitman W."/>
        </authorList>
    </citation>
    <scope>NUCLEOTIDE SEQUENCE [LARGE SCALE GENOMIC DNA]</scope>
    <source>
        <strain evidence="2 3">M8UP14</strain>
    </source>
</reference>
<accession>A0A7W8E4S4</accession>
<dbReference type="EMBL" id="JACHIP010000004">
    <property type="protein sequence ID" value="MBB5058549.1"/>
    <property type="molecule type" value="Genomic_DNA"/>
</dbReference>
<dbReference type="Proteomes" id="UP000540989">
    <property type="component" value="Unassembled WGS sequence"/>
</dbReference>
<protein>
    <recommendedName>
        <fullName evidence="4">Lipoprotein</fullName>
    </recommendedName>
</protein>
<feature type="signal peptide" evidence="1">
    <location>
        <begin position="1"/>
        <end position="21"/>
    </location>
</feature>
<organism evidence="2 3">
    <name type="scientific">Granulicella aggregans</name>
    <dbReference type="NCBI Taxonomy" id="474949"/>
    <lineage>
        <taxon>Bacteria</taxon>
        <taxon>Pseudomonadati</taxon>
        <taxon>Acidobacteriota</taxon>
        <taxon>Terriglobia</taxon>
        <taxon>Terriglobales</taxon>
        <taxon>Acidobacteriaceae</taxon>
        <taxon>Granulicella</taxon>
    </lineage>
</organism>
<evidence type="ECO:0000256" key="1">
    <source>
        <dbReference type="SAM" id="SignalP"/>
    </source>
</evidence>
<name>A0A7W8E4S4_9BACT</name>
<proteinExistence type="predicted"/>